<feature type="coiled-coil region" evidence="1">
    <location>
        <begin position="261"/>
        <end position="295"/>
    </location>
</feature>
<dbReference type="AlphaFoldDB" id="A0A953IC74"/>
<dbReference type="RefSeq" id="WP_273381921.1">
    <property type="nucleotide sequence ID" value="NZ_PIUK01000503.1"/>
</dbReference>
<accession>A0A953IC74</accession>
<feature type="coiled-coil region" evidence="1">
    <location>
        <begin position="119"/>
        <end position="156"/>
    </location>
</feature>
<feature type="non-terminal residue" evidence="2">
    <location>
        <position position="305"/>
    </location>
</feature>
<evidence type="ECO:0000256" key="1">
    <source>
        <dbReference type="SAM" id="Coils"/>
    </source>
</evidence>
<keyword evidence="1" id="KW-0175">Coiled coil</keyword>
<sequence length="305" mass="34327">MPRIDGTDELSRRAMALLEQGHPLADLEALGLSKDQAKKLSRLRALLAAARPHLTASAVGKLQGLGLRAVALAPMVQAADWPGLEEILQSVDPATVRRADLEKAPALLAEKRARVAEVEQQMKTRLAYLERQQAQLQQEEEALRRLEHQIDQALAFLTPYAEPVREFLAEHLGVDAAGRLVLARRLDYPWQNSLKRKGVLRYDPEGMVWLVVDLDALAKGVEHRLKRGHPVRYDPARVPDNPFRRGPVPESARYRLATGLAVDLRAARDHQRQRLAEIREQMAAAEKEIKEIRHRSPQSFLEAVQ</sequence>
<evidence type="ECO:0000313" key="3">
    <source>
        <dbReference type="Proteomes" id="UP000732377"/>
    </source>
</evidence>
<proteinExistence type="predicted"/>
<protein>
    <submittedName>
        <fullName evidence="2">Uncharacterized protein</fullName>
    </submittedName>
</protein>
<dbReference type="Proteomes" id="UP000732377">
    <property type="component" value="Unassembled WGS sequence"/>
</dbReference>
<gene>
    <name evidence="2" type="ORF">CWE10_20165</name>
</gene>
<dbReference type="EMBL" id="PIUK01000503">
    <property type="protein sequence ID" value="MBY6278418.1"/>
    <property type="molecule type" value="Genomic_DNA"/>
</dbReference>
<comment type="caution">
    <text evidence="2">The sequence shown here is derived from an EMBL/GenBank/DDBJ whole genome shotgun (WGS) entry which is preliminary data.</text>
</comment>
<name>A0A953IC74_SYMTR</name>
<evidence type="ECO:0000313" key="2">
    <source>
        <dbReference type="EMBL" id="MBY6278418.1"/>
    </source>
</evidence>
<organism evidence="2 3">
    <name type="scientific">Symbiobacterium thermophilum</name>
    <dbReference type="NCBI Taxonomy" id="2734"/>
    <lineage>
        <taxon>Bacteria</taxon>
        <taxon>Bacillati</taxon>
        <taxon>Bacillota</taxon>
        <taxon>Clostridia</taxon>
        <taxon>Eubacteriales</taxon>
        <taxon>Symbiobacteriaceae</taxon>
        <taxon>Symbiobacterium</taxon>
    </lineage>
</organism>
<reference evidence="2" key="1">
    <citation type="submission" date="2017-11" db="EMBL/GenBank/DDBJ databases">
        <title>Three new genomes from thermophilic consortium.</title>
        <authorList>
            <person name="Quaggio R."/>
            <person name="Amgarten D."/>
            <person name="Setubal J.C."/>
        </authorList>
    </citation>
    <scope>NUCLEOTIDE SEQUENCE</scope>
    <source>
        <strain evidence="2">ZCTH01-B2</strain>
    </source>
</reference>